<dbReference type="EMBL" id="JBHRWK010000040">
    <property type="protein sequence ID" value="MFC3452819.1"/>
    <property type="molecule type" value="Genomic_DNA"/>
</dbReference>
<evidence type="ECO:0000313" key="1">
    <source>
        <dbReference type="EMBL" id="MFC3452819.1"/>
    </source>
</evidence>
<dbReference type="InterPro" id="IPR036628">
    <property type="entry name" value="Clp_N_dom_sf"/>
</dbReference>
<keyword evidence="1" id="KW-0645">Protease</keyword>
<accession>A0ABV7P4E7</accession>
<dbReference type="Gene3D" id="1.10.1780.10">
    <property type="entry name" value="Clp, N-terminal domain"/>
    <property type="match status" value="1"/>
</dbReference>
<dbReference type="Proteomes" id="UP001595645">
    <property type="component" value="Unassembled WGS sequence"/>
</dbReference>
<dbReference type="Gene3D" id="4.10.860.10">
    <property type="entry name" value="UVR domain"/>
    <property type="match status" value="1"/>
</dbReference>
<keyword evidence="2" id="KW-1185">Reference proteome</keyword>
<sequence length="223" mass="24031">MSLLARAHAHAVRLGRDRIGGEELLLAVLEDGVGYVLPGVLGISRDVLVWQLEKAPASDVAAGTESGFAVTAEVREVLRHDGFTEMIAALLSSGGGPARILAEHGVTEELTREALARIWAPLLDENAAWGGPDLTTPVRGPADPPHEIDLLSAQIAEHRRRKEAAVDAQEYTQAAIVRDAEKEVLRLRSGLIRDWAATVDPVDLAEAVVSLREEIAALRRSRN</sequence>
<evidence type="ECO:0000313" key="2">
    <source>
        <dbReference type="Proteomes" id="UP001595645"/>
    </source>
</evidence>
<name>A0ABV7P4E7_9PSEU</name>
<dbReference type="RefSeq" id="WP_378241593.1">
    <property type="nucleotide sequence ID" value="NZ_JBHRWK010000040.1"/>
</dbReference>
<reference evidence="2" key="1">
    <citation type="journal article" date="2019" name="Int. J. Syst. Evol. Microbiol.">
        <title>The Global Catalogue of Microorganisms (GCM) 10K type strain sequencing project: providing services to taxonomists for standard genome sequencing and annotation.</title>
        <authorList>
            <consortium name="The Broad Institute Genomics Platform"/>
            <consortium name="The Broad Institute Genome Sequencing Center for Infectious Disease"/>
            <person name="Wu L."/>
            <person name="Ma J."/>
        </authorList>
    </citation>
    <scope>NUCLEOTIDE SEQUENCE [LARGE SCALE GENOMIC DNA]</scope>
    <source>
        <strain evidence="2">CGMCC 4.7676</strain>
    </source>
</reference>
<dbReference type="GO" id="GO:0006508">
    <property type="term" value="P:proteolysis"/>
    <property type="evidence" value="ECO:0007669"/>
    <property type="project" value="UniProtKB-KW"/>
</dbReference>
<comment type="caution">
    <text evidence="1">The sequence shown here is derived from an EMBL/GenBank/DDBJ whole genome shotgun (WGS) entry which is preliminary data.</text>
</comment>
<proteinExistence type="predicted"/>
<protein>
    <submittedName>
        <fullName evidence="1">Clp protease N-terminal domain-containing protein</fullName>
    </submittedName>
</protein>
<organism evidence="1 2">
    <name type="scientific">Amycolatopsis speibonae</name>
    <dbReference type="NCBI Taxonomy" id="1450224"/>
    <lineage>
        <taxon>Bacteria</taxon>
        <taxon>Bacillati</taxon>
        <taxon>Actinomycetota</taxon>
        <taxon>Actinomycetes</taxon>
        <taxon>Pseudonocardiales</taxon>
        <taxon>Pseudonocardiaceae</taxon>
        <taxon>Amycolatopsis</taxon>
    </lineage>
</organism>
<keyword evidence="1" id="KW-0378">Hydrolase</keyword>
<dbReference type="GO" id="GO:0008233">
    <property type="term" value="F:peptidase activity"/>
    <property type="evidence" value="ECO:0007669"/>
    <property type="project" value="UniProtKB-KW"/>
</dbReference>
<gene>
    <name evidence="1" type="ORF">ACFOSH_25575</name>
</gene>